<accession>A0AAV2KQV1</accession>
<gene>
    <name evidence="2" type="ORF">KC01_LOCUS21605</name>
</gene>
<reference evidence="2 3" key="1">
    <citation type="submission" date="2024-04" db="EMBL/GenBank/DDBJ databases">
        <authorList>
            <person name="Waldvogel A.-M."/>
            <person name="Schoenle A."/>
        </authorList>
    </citation>
    <scope>NUCLEOTIDE SEQUENCE [LARGE SCALE GENOMIC DNA]</scope>
</reference>
<evidence type="ECO:0000256" key="1">
    <source>
        <dbReference type="SAM" id="MobiDB-lite"/>
    </source>
</evidence>
<keyword evidence="3" id="KW-1185">Reference proteome</keyword>
<evidence type="ECO:0000313" key="2">
    <source>
        <dbReference type="EMBL" id="CAL1592351.1"/>
    </source>
</evidence>
<dbReference type="Proteomes" id="UP001497482">
    <property type="component" value="Chromosome 2"/>
</dbReference>
<dbReference type="AlphaFoldDB" id="A0AAV2KQV1"/>
<proteinExistence type="predicted"/>
<organism evidence="2 3">
    <name type="scientific">Knipowitschia caucasica</name>
    <name type="common">Caucasian dwarf goby</name>
    <name type="synonym">Pomatoschistus caucasicus</name>
    <dbReference type="NCBI Taxonomy" id="637954"/>
    <lineage>
        <taxon>Eukaryota</taxon>
        <taxon>Metazoa</taxon>
        <taxon>Chordata</taxon>
        <taxon>Craniata</taxon>
        <taxon>Vertebrata</taxon>
        <taxon>Euteleostomi</taxon>
        <taxon>Actinopterygii</taxon>
        <taxon>Neopterygii</taxon>
        <taxon>Teleostei</taxon>
        <taxon>Neoteleostei</taxon>
        <taxon>Acanthomorphata</taxon>
        <taxon>Gobiaria</taxon>
        <taxon>Gobiiformes</taxon>
        <taxon>Gobioidei</taxon>
        <taxon>Gobiidae</taxon>
        <taxon>Gobiinae</taxon>
        <taxon>Knipowitschia</taxon>
    </lineage>
</organism>
<evidence type="ECO:0000313" key="3">
    <source>
        <dbReference type="Proteomes" id="UP001497482"/>
    </source>
</evidence>
<name>A0AAV2KQV1_KNICA</name>
<feature type="region of interest" description="Disordered" evidence="1">
    <location>
        <begin position="144"/>
        <end position="165"/>
    </location>
</feature>
<feature type="compositionally biased region" description="Basic and acidic residues" evidence="1">
    <location>
        <begin position="144"/>
        <end position="153"/>
    </location>
</feature>
<protein>
    <submittedName>
        <fullName evidence="2">Uncharacterized protein</fullName>
    </submittedName>
</protein>
<sequence length="237" mass="25155">MRPHTLFFMATAAQTVMSPRPDVVYSGTRTVGSSARELWPQDGTLSGASPDCKPQSCTVSTRLPSVRCQTGSIAAGPSCSLTCDPLSPVAGGFAELQFRQTSLRLLFPFASAPPSSDARTRGDSTIKGKCLALEIIYRDCPAKKAHGDTRPSGEDNSITGDGEEGARVHSSALLHQWGDAKAARSNPAAAAIRRPAQTCKARTALLSVTAVARIARAKRPVTTARLMTRHLLRKGQL</sequence>
<dbReference type="EMBL" id="OZ035824">
    <property type="protein sequence ID" value="CAL1592351.1"/>
    <property type="molecule type" value="Genomic_DNA"/>
</dbReference>